<dbReference type="EMBL" id="AP018515">
    <property type="protein sequence ID" value="BBC78376.1"/>
    <property type="molecule type" value="Genomic_DNA"/>
</dbReference>
<dbReference type="SUPFAM" id="SSF53756">
    <property type="entry name" value="UDP-Glycosyltransferase/glycogen phosphorylase"/>
    <property type="match status" value="1"/>
</dbReference>
<dbReference type="KEGG" id="aot:AcetOri_orf00046"/>
<dbReference type="Proteomes" id="UP000270034">
    <property type="component" value="Chromosome"/>
</dbReference>
<evidence type="ECO:0000313" key="1">
    <source>
        <dbReference type="EMBL" id="BBC78376.1"/>
    </source>
</evidence>
<organism evidence="1 2">
    <name type="scientific">Acetobacter orientalis</name>
    <dbReference type="NCBI Taxonomy" id="146474"/>
    <lineage>
        <taxon>Bacteria</taxon>
        <taxon>Pseudomonadati</taxon>
        <taxon>Pseudomonadota</taxon>
        <taxon>Alphaproteobacteria</taxon>
        <taxon>Acetobacterales</taxon>
        <taxon>Acetobacteraceae</taxon>
        <taxon>Acetobacter</taxon>
    </lineage>
</organism>
<dbReference type="AlphaFoldDB" id="A0A2Z5ZD36"/>
<accession>A0A2Z5ZD36</accession>
<dbReference type="Gene3D" id="3.40.50.2000">
    <property type="entry name" value="Glycogen Phosphorylase B"/>
    <property type="match status" value="1"/>
</dbReference>
<proteinExistence type="predicted"/>
<reference evidence="1 2" key="1">
    <citation type="submission" date="2018-02" db="EMBL/GenBank/DDBJ databases">
        <title>Acetobacter orientalis genome.</title>
        <authorList>
            <person name="Nakashima N."/>
            <person name="Tamura T."/>
        </authorList>
    </citation>
    <scope>NUCLEOTIDE SEQUENCE [LARGE SCALE GENOMIC DNA]</scope>
    <source>
        <strain evidence="1 2">FAN1</strain>
    </source>
</reference>
<sequence length="106" mass="11932">MTLLDPTPHLHTLDDTAALLMSIDVLVSVDTSCVHLAGGLGRPVILLDRFDNCWRWLHGTPNSPWYPTLRIIRQTEPRQWGPVIAQLCQALTAMAHHKKDRTRTAS</sequence>
<gene>
    <name evidence="1" type="ORF">AcetOrient_orf00046</name>
</gene>
<evidence type="ECO:0000313" key="2">
    <source>
        <dbReference type="Proteomes" id="UP000270034"/>
    </source>
</evidence>
<name>A0A2Z5ZD36_9PROT</name>
<protein>
    <submittedName>
        <fullName evidence="1">Peptide transporter</fullName>
    </submittedName>
</protein>